<dbReference type="Proteomes" id="UP000051952">
    <property type="component" value="Unassembled WGS sequence"/>
</dbReference>
<accession>A0A0S4INL1</accession>
<keyword evidence="4" id="KW-1185">Reference proteome</keyword>
<dbReference type="VEuPathDB" id="TriTrypDB:BSAL_57210"/>
<evidence type="ECO:0000313" key="4">
    <source>
        <dbReference type="Proteomes" id="UP000051952"/>
    </source>
</evidence>
<dbReference type="AlphaFoldDB" id="A0A0S4INL1"/>
<evidence type="ECO:0000256" key="2">
    <source>
        <dbReference type="SAM" id="SignalP"/>
    </source>
</evidence>
<dbReference type="EMBL" id="CYKH01000209">
    <property type="protein sequence ID" value="CUE89917.1"/>
    <property type="molecule type" value="Genomic_DNA"/>
</dbReference>
<feature type="chain" id="PRO_5006621471" evidence="2">
    <location>
        <begin position="27"/>
        <end position="565"/>
    </location>
</feature>
<feature type="signal peptide" evidence="2">
    <location>
        <begin position="1"/>
        <end position="26"/>
    </location>
</feature>
<reference evidence="4" key="1">
    <citation type="submission" date="2015-09" db="EMBL/GenBank/DDBJ databases">
        <authorList>
            <consortium name="Pathogen Informatics"/>
        </authorList>
    </citation>
    <scope>NUCLEOTIDE SEQUENCE [LARGE SCALE GENOMIC DNA]</scope>
    <source>
        <strain evidence="4">Lake Konstanz</strain>
    </source>
</reference>
<evidence type="ECO:0000256" key="1">
    <source>
        <dbReference type="SAM" id="MobiDB-lite"/>
    </source>
</evidence>
<proteinExistence type="predicted"/>
<feature type="region of interest" description="Disordered" evidence="1">
    <location>
        <begin position="104"/>
        <end position="132"/>
    </location>
</feature>
<evidence type="ECO:0000313" key="3">
    <source>
        <dbReference type="EMBL" id="CUE89917.1"/>
    </source>
</evidence>
<organism evidence="3 4">
    <name type="scientific">Bodo saltans</name>
    <name type="common">Flagellated protozoan</name>
    <dbReference type="NCBI Taxonomy" id="75058"/>
    <lineage>
        <taxon>Eukaryota</taxon>
        <taxon>Discoba</taxon>
        <taxon>Euglenozoa</taxon>
        <taxon>Kinetoplastea</taxon>
        <taxon>Metakinetoplastina</taxon>
        <taxon>Eubodonida</taxon>
        <taxon>Bodonidae</taxon>
        <taxon>Bodo</taxon>
    </lineage>
</organism>
<sequence length="565" mass="62119">MLRGRVIGLLFLCGALCILLLPTLQGSPNARDVSSSVADLHQSTPQNEWNEELRLLHANLLDSKGDMKSTGNNKQHVVHPRIAPPTITKQAKLAEDDAPALRDVEVPAEEDSERDPPAASVEASRRGEGPLQCNTTWHPFPADPEDLDTKHDRQGCHHRQSISCTGKRLRRALVIYMLQTKGARDMNVEMHSFDIFMNSGVFGEHESTEMFEGVDYIFTRMRPRHLGKVLAPTIIAEKGNIKLMWVPAGPCDLCAHGRVITHLGGVDAVKANYSFIALLNGGARGPFQAANDAPWIDVMAIGGQATWSEATPPIMVGPTVSTQVSVHIQTYCIGIHSALLAEYYPCLTQCSNSADGKGMCIRGGEIAGGKAWMRGGGWIHALGSNVTLRSPADVEALAKIHRESNVVEPMHHHFDLCAALFPKFGGSFTRSVRQRTAAHAAQLVLFQPFNRVLSGRFLLQELLGTCNFLHLGDILNFTMVIHAWYGVPGKVEVSEGVVERLWESIEQHRGRLVVSNNLTAFFGFDPAPNVSKVVAIHVRYNEKDEHLRVLDGEVLQFPDCVRKAC</sequence>
<name>A0A0S4INL1_BODSA</name>
<keyword evidence="2" id="KW-0732">Signal</keyword>
<gene>
    <name evidence="3" type="ORF">BSAL_57210</name>
</gene>
<protein>
    <submittedName>
        <fullName evidence="3">Membrane-associated protein, putative</fullName>
    </submittedName>
</protein>